<dbReference type="InterPro" id="IPR036812">
    <property type="entry name" value="NAD(P)_OxRdtase_dom_sf"/>
</dbReference>
<evidence type="ECO:0000259" key="1">
    <source>
        <dbReference type="Pfam" id="PF00248"/>
    </source>
</evidence>
<evidence type="ECO:0000313" key="3">
    <source>
        <dbReference type="Proteomes" id="UP001431784"/>
    </source>
</evidence>
<dbReference type="InterPro" id="IPR020471">
    <property type="entry name" value="AKR"/>
</dbReference>
<sequence>MKSRLIGTSGVAVPELAFGCASIGNLYREVTDEDAQSVLHTAWDAGIRYFDTAPHYGRGLSELRLGRFLAGRSGFTLSTKVGRILSPAQSPIAEVDGFVNPAHNDVRYDYSGDGIEEAIDQSLSRLGQTSVDIAYVHDLGDYTHGAANAAHMEAFFGSGYERLVRLKRAGTIRAFGLGVNECQVCLDVMDHGPLDVILLAGRLTLLDRSAEAALVPRCMAEGTGIAVGGVFNSGILATGPVAGASYDYGPAPQTVLDRVGALQNAAAAHGLSLATAALHFARRHPAVVSVLLGTARPESLLRNLEGWAQEIPAGAADLLGEFVGAQGR</sequence>
<dbReference type="InterPro" id="IPR023210">
    <property type="entry name" value="NADP_OxRdtase_dom"/>
</dbReference>
<dbReference type="EMBL" id="JAQZSM010000057">
    <property type="protein sequence ID" value="MDD7973779.1"/>
    <property type="molecule type" value="Genomic_DNA"/>
</dbReference>
<evidence type="ECO:0000313" key="2">
    <source>
        <dbReference type="EMBL" id="MDD7973779.1"/>
    </source>
</evidence>
<comment type="caution">
    <text evidence="2">The sequence shown here is derived from an EMBL/GenBank/DDBJ whole genome shotgun (WGS) entry which is preliminary data.</text>
</comment>
<name>A0ABT5TF83_9RHOB</name>
<dbReference type="Pfam" id="PF00248">
    <property type="entry name" value="Aldo_ket_red"/>
    <property type="match status" value="1"/>
</dbReference>
<dbReference type="SUPFAM" id="SSF51430">
    <property type="entry name" value="NAD(P)-linked oxidoreductase"/>
    <property type="match status" value="1"/>
</dbReference>
<organism evidence="2 3">
    <name type="scientific">Roseinatronobacter alkalisoli</name>
    <dbReference type="NCBI Taxonomy" id="3028235"/>
    <lineage>
        <taxon>Bacteria</taxon>
        <taxon>Pseudomonadati</taxon>
        <taxon>Pseudomonadota</taxon>
        <taxon>Alphaproteobacteria</taxon>
        <taxon>Rhodobacterales</taxon>
        <taxon>Paracoccaceae</taxon>
        <taxon>Roseinatronobacter</taxon>
    </lineage>
</organism>
<dbReference type="PANTHER" id="PTHR42686">
    <property type="entry name" value="GH17980P-RELATED"/>
    <property type="match status" value="1"/>
</dbReference>
<accession>A0ABT5TF83</accession>
<reference evidence="2" key="1">
    <citation type="submission" date="2023-02" db="EMBL/GenBank/DDBJ databases">
        <title>Description of Roseinatronobacter alkalisoli sp. nov., an alkaliphilic bacerium isolated from soda soil.</title>
        <authorList>
            <person name="Wei W."/>
        </authorList>
    </citation>
    <scope>NUCLEOTIDE SEQUENCE</scope>
    <source>
        <strain evidence="2">HJB301</strain>
    </source>
</reference>
<dbReference type="Proteomes" id="UP001431784">
    <property type="component" value="Unassembled WGS sequence"/>
</dbReference>
<dbReference type="RefSeq" id="WP_274354440.1">
    <property type="nucleotide sequence ID" value="NZ_JAQZSM010000057.1"/>
</dbReference>
<keyword evidence="3" id="KW-1185">Reference proteome</keyword>
<protein>
    <submittedName>
        <fullName evidence="2">Aldo/keto reductase</fullName>
    </submittedName>
</protein>
<gene>
    <name evidence="2" type="ORF">PUT78_22275</name>
</gene>
<dbReference type="Gene3D" id="3.20.20.100">
    <property type="entry name" value="NADP-dependent oxidoreductase domain"/>
    <property type="match status" value="1"/>
</dbReference>
<proteinExistence type="predicted"/>
<feature type="domain" description="NADP-dependent oxidoreductase" evidence="1">
    <location>
        <begin position="15"/>
        <end position="310"/>
    </location>
</feature>
<dbReference type="PANTHER" id="PTHR42686:SF1">
    <property type="entry name" value="GH17980P-RELATED"/>
    <property type="match status" value="1"/>
</dbReference>